<evidence type="ECO:0000256" key="1">
    <source>
        <dbReference type="ARBA" id="ARBA00022555"/>
    </source>
</evidence>
<dbReference type="EMBL" id="KQ964459">
    <property type="protein sequence ID" value="KXN72131.1"/>
    <property type="molecule type" value="Genomic_DNA"/>
</dbReference>
<dbReference type="EC" id="2.1.1.216" evidence="7 9"/>
<keyword evidence="4 9" id="KW-0949">S-adenosyl-L-methionine</keyword>
<proteinExistence type="inferred from homology"/>
<evidence type="ECO:0000256" key="6">
    <source>
        <dbReference type="ARBA" id="ARBA00022884"/>
    </source>
</evidence>
<dbReference type="GO" id="GO:0002940">
    <property type="term" value="P:tRNA N2-guanine methylation"/>
    <property type="evidence" value="ECO:0007669"/>
    <property type="project" value="EnsemblFungi"/>
</dbReference>
<comment type="similarity">
    <text evidence="9">Belongs to the class I-like SAM-binding methyltransferase superfamily. Trm1 family.</text>
</comment>
<dbReference type="FunFam" id="3.30.56.70:FF:000001">
    <property type="entry name" value="tRNA (guanine(26)-N(2))-dimethyltransferase"/>
    <property type="match status" value="1"/>
</dbReference>
<comment type="catalytic activity">
    <reaction evidence="8 9">
        <text>guanosine(26) in tRNA + 2 S-adenosyl-L-methionine = N(2)-dimethylguanosine(26) in tRNA + 2 S-adenosyl-L-homocysteine + 2 H(+)</text>
        <dbReference type="Rhea" id="RHEA:43140"/>
        <dbReference type="Rhea" id="RHEA-COMP:10359"/>
        <dbReference type="Rhea" id="RHEA-COMP:10360"/>
        <dbReference type="ChEBI" id="CHEBI:15378"/>
        <dbReference type="ChEBI" id="CHEBI:57856"/>
        <dbReference type="ChEBI" id="CHEBI:59789"/>
        <dbReference type="ChEBI" id="CHEBI:74269"/>
        <dbReference type="ChEBI" id="CHEBI:74513"/>
        <dbReference type="EC" id="2.1.1.216"/>
    </reaction>
</comment>
<dbReference type="AlphaFoldDB" id="A0A137PB22"/>
<evidence type="ECO:0000256" key="7">
    <source>
        <dbReference type="ARBA" id="ARBA00039099"/>
    </source>
</evidence>
<dbReference type="Gene3D" id="3.40.50.150">
    <property type="entry name" value="Vaccinia Virus protein VP39"/>
    <property type="match status" value="1"/>
</dbReference>
<reference evidence="10 11" key="1">
    <citation type="journal article" date="2015" name="Genome Biol. Evol.">
        <title>Phylogenomic analyses indicate that early fungi evolved digesting cell walls of algal ancestors of land plants.</title>
        <authorList>
            <person name="Chang Y."/>
            <person name="Wang S."/>
            <person name="Sekimoto S."/>
            <person name="Aerts A.L."/>
            <person name="Choi C."/>
            <person name="Clum A."/>
            <person name="LaButti K.M."/>
            <person name="Lindquist E.A."/>
            <person name="Yee Ngan C."/>
            <person name="Ohm R.A."/>
            <person name="Salamov A.A."/>
            <person name="Grigoriev I.V."/>
            <person name="Spatafora J.W."/>
            <person name="Berbee M.L."/>
        </authorList>
    </citation>
    <scope>NUCLEOTIDE SEQUENCE [LARGE SCALE GENOMIC DNA]</scope>
    <source>
        <strain evidence="10 11">NRRL 28638</strain>
    </source>
</reference>
<dbReference type="PANTHER" id="PTHR10631">
    <property type="entry name" value="N 2 ,N 2 -DIMETHYLGUANOSINE TRNA METHYLTRANSFERASE"/>
    <property type="match status" value="1"/>
</dbReference>
<gene>
    <name evidence="10" type="ORF">CONCODRAFT_37270</name>
</gene>
<dbReference type="PROSITE" id="PS51626">
    <property type="entry name" value="SAM_MT_TRM1"/>
    <property type="match status" value="1"/>
</dbReference>
<keyword evidence="11" id="KW-1185">Reference proteome</keyword>
<accession>A0A137PB22</accession>
<evidence type="ECO:0000256" key="5">
    <source>
        <dbReference type="ARBA" id="ARBA00022694"/>
    </source>
</evidence>
<keyword evidence="1 9" id="KW-0820">tRNA-binding</keyword>
<dbReference type="Pfam" id="PF02005">
    <property type="entry name" value="TRM"/>
    <property type="match status" value="1"/>
</dbReference>
<dbReference type="NCBIfam" id="TIGR00308">
    <property type="entry name" value="TRM1"/>
    <property type="match status" value="1"/>
</dbReference>
<keyword evidence="2 9" id="KW-0489">Methyltransferase</keyword>
<dbReference type="Proteomes" id="UP000070444">
    <property type="component" value="Unassembled WGS sequence"/>
</dbReference>
<dbReference type="GO" id="GO:0005739">
    <property type="term" value="C:mitochondrion"/>
    <property type="evidence" value="ECO:0007669"/>
    <property type="project" value="EnsemblFungi"/>
</dbReference>
<evidence type="ECO:0000256" key="8">
    <source>
        <dbReference type="ARBA" id="ARBA00051897"/>
    </source>
</evidence>
<protein>
    <recommendedName>
        <fullName evidence="7 9">tRNA (guanine(26)-N(2))-dimethyltransferase</fullName>
        <ecNumber evidence="7 9">2.1.1.216</ecNumber>
    </recommendedName>
</protein>
<dbReference type="GO" id="GO:0005637">
    <property type="term" value="C:nuclear inner membrane"/>
    <property type="evidence" value="ECO:0007669"/>
    <property type="project" value="EnsemblFungi"/>
</dbReference>
<evidence type="ECO:0000313" key="10">
    <source>
        <dbReference type="EMBL" id="KXN72131.1"/>
    </source>
</evidence>
<name>A0A137PB22_CONC2</name>
<keyword evidence="5 9" id="KW-0819">tRNA processing</keyword>
<keyword evidence="6 9" id="KW-0694">RNA-binding</keyword>
<dbReference type="FunFam" id="3.40.50.150:FF:000051">
    <property type="entry name" value="tRNA (guanine(26)-N(2))-dimethyltransferase"/>
    <property type="match status" value="1"/>
</dbReference>
<dbReference type="InterPro" id="IPR029063">
    <property type="entry name" value="SAM-dependent_MTases_sf"/>
</dbReference>
<evidence type="ECO:0000256" key="2">
    <source>
        <dbReference type="ARBA" id="ARBA00022603"/>
    </source>
</evidence>
<dbReference type="PANTHER" id="PTHR10631:SF3">
    <property type="entry name" value="TRNA (GUANINE(26)-N(2))-DIMETHYLTRANSFERASE"/>
    <property type="match status" value="1"/>
</dbReference>
<dbReference type="STRING" id="796925.A0A137PB22"/>
<evidence type="ECO:0000313" key="11">
    <source>
        <dbReference type="Proteomes" id="UP000070444"/>
    </source>
</evidence>
<dbReference type="InterPro" id="IPR002905">
    <property type="entry name" value="Trm1"/>
</dbReference>
<dbReference type="GO" id="GO:0160104">
    <property type="term" value="F:tRNA (guanine(26)-N2)-dimethyltransferase activity"/>
    <property type="evidence" value="ECO:0007669"/>
    <property type="project" value="UniProtKB-UniRule"/>
</dbReference>
<evidence type="ECO:0000256" key="4">
    <source>
        <dbReference type="ARBA" id="ARBA00022691"/>
    </source>
</evidence>
<dbReference type="GO" id="GO:0000049">
    <property type="term" value="F:tRNA binding"/>
    <property type="evidence" value="ECO:0007669"/>
    <property type="project" value="UniProtKB-UniRule"/>
</dbReference>
<dbReference type="Gene3D" id="3.30.56.70">
    <property type="entry name" value="N2,N2-dimethylguanosine tRNA methyltransferase, C-terminal domain"/>
    <property type="match status" value="1"/>
</dbReference>
<dbReference type="OMA" id="MKCCHEM"/>
<evidence type="ECO:0000256" key="9">
    <source>
        <dbReference type="PROSITE-ProRule" id="PRU00958"/>
    </source>
</evidence>
<sequence>MSEQSNITEVTPNGPVKLTEGKATITFPSANEVFYNPVQEFNRDMSILAIETWADLQKKEDLEKFLKKNPGKEHEFKPKDLTLLEALSATGLRSIRYAKEINGLTKIIANDLDEGAVEAIKKNVADNGIEEGKVVANRGDACDVMYQNRDHLKRFNCVDLDPYGSAVPFLDGAVQSVADGGLLAITCTDLAVLASNTYPETCFAKYGGTPLRAEFCHEGALRLVLNALHNSASRYKRSIKPLLSLSIDFYVRIFVRVDTSPAKVKFHASQTSLVYKCYGCHSFEFQKMGKVTQTEGKQPKFGPITAPTVPQQCPHCNNGYHLGGPMWNDSIHDQTFVQAMINKLTKEKPEGTFKTFNRMLGMLTVVSEETDTPLYFTIPDISAIVRCNNPPSKQFRSALLNLGYEVSISHACPASVKTNAPFQVVWDILRHYIKENPVSDKKLGELTPGRFILNQEPKLEKVDFTFNKASEPESRKVKLVRYQINPTKNWGPKARHKRVIDG</sequence>
<dbReference type="InterPro" id="IPR042296">
    <property type="entry name" value="tRNA_met_Trm1_C"/>
</dbReference>
<dbReference type="OrthoDB" id="6349953at2759"/>
<keyword evidence="3 9" id="KW-0808">Transferase</keyword>
<dbReference type="SUPFAM" id="SSF53335">
    <property type="entry name" value="S-adenosyl-L-methionine-dependent methyltransferases"/>
    <property type="match status" value="1"/>
</dbReference>
<dbReference type="GO" id="GO:0140691">
    <property type="term" value="F:RNA folding chaperone"/>
    <property type="evidence" value="ECO:0007669"/>
    <property type="project" value="EnsemblFungi"/>
</dbReference>
<organism evidence="10 11">
    <name type="scientific">Conidiobolus coronatus (strain ATCC 28846 / CBS 209.66 / NRRL 28638)</name>
    <name type="common">Delacroixia coronata</name>
    <dbReference type="NCBI Taxonomy" id="796925"/>
    <lineage>
        <taxon>Eukaryota</taxon>
        <taxon>Fungi</taxon>
        <taxon>Fungi incertae sedis</taxon>
        <taxon>Zoopagomycota</taxon>
        <taxon>Entomophthoromycotina</taxon>
        <taxon>Entomophthoromycetes</taxon>
        <taxon>Entomophthorales</taxon>
        <taxon>Ancylistaceae</taxon>
        <taxon>Conidiobolus</taxon>
    </lineage>
</organism>
<evidence type="ECO:0000256" key="3">
    <source>
        <dbReference type="ARBA" id="ARBA00022679"/>
    </source>
</evidence>
<dbReference type="GO" id="GO:0160103">
    <property type="term" value="F:tRNA (guanine(26)-N2/guanine(27)-N2)-dimethyltransferase activity"/>
    <property type="evidence" value="ECO:0007669"/>
    <property type="project" value="EnsemblFungi"/>
</dbReference>